<evidence type="ECO:0000313" key="1">
    <source>
        <dbReference type="EMBL" id="MDJ1185394.1"/>
    </source>
</evidence>
<dbReference type="RefSeq" id="WP_283760036.1">
    <property type="nucleotide sequence ID" value="NZ_JAQOSQ010000033.1"/>
</dbReference>
<gene>
    <name evidence="1" type="ORF">PMH09_19595</name>
</gene>
<dbReference type="EMBL" id="JAQOSQ010000033">
    <property type="protein sequence ID" value="MDJ1185394.1"/>
    <property type="molecule type" value="Genomic_DNA"/>
</dbReference>
<evidence type="ECO:0000313" key="2">
    <source>
        <dbReference type="Proteomes" id="UP001232992"/>
    </source>
</evidence>
<name>A0ABT7C1U2_9CYAN</name>
<dbReference type="InterPro" id="IPR029063">
    <property type="entry name" value="SAM-dependent_MTases_sf"/>
</dbReference>
<comment type="caution">
    <text evidence="1">The sequence shown here is derived from an EMBL/GenBank/DDBJ whole genome shotgun (WGS) entry which is preliminary data.</text>
</comment>
<proteinExistence type="predicted"/>
<dbReference type="PANTHER" id="PTHR47473">
    <property type="entry name" value="BTA1P"/>
    <property type="match status" value="1"/>
</dbReference>
<protein>
    <submittedName>
        <fullName evidence="1">BtaA family protein</fullName>
    </submittedName>
</protein>
<organism evidence="1 2">
    <name type="scientific">Roseofilum casamattae BLCC-M143</name>
    <dbReference type="NCBI Taxonomy" id="3022442"/>
    <lineage>
        <taxon>Bacteria</taxon>
        <taxon>Bacillati</taxon>
        <taxon>Cyanobacteriota</taxon>
        <taxon>Cyanophyceae</taxon>
        <taxon>Desertifilales</taxon>
        <taxon>Desertifilaceae</taxon>
        <taxon>Roseofilum</taxon>
        <taxon>Roseofilum casamattae</taxon>
    </lineage>
</organism>
<dbReference type="Proteomes" id="UP001232992">
    <property type="component" value="Unassembled WGS sequence"/>
</dbReference>
<accession>A0ABT7C1U2</accession>
<dbReference type="PANTHER" id="PTHR47473:SF1">
    <property type="entry name" value="METHYLTRANSFERASE DOMAIN-CONTAINING PROTEIN"/>
    <property type="match status" value="1"/>
</dbReference>
<dbReference type="SUPFAM" id="SSF53335">
    <property type="entry name" value="S-adenosyl-L-methionine-dependent methyltransferases"/>
    <property type="match status" value="1"/>
</dbReference>
<keyword evidence="2" id="KW-1185">Reference proteome</keyword>
<dbReference type="InterPro" id="IPR021829">
    <property type="entry name" value="DUF3419"/>
</dbReference>
<sequence length="372" mass="43421">MPSEIATRAEFSYIRYAQCWEDADILLEGLDIQPGDTCLSIASAGDNTLAMLTRSPSRVIALDLSPAQLACLELRVAAYRELTHPELLYLIGSPKDSNNATIQQYRQSLYQRCRPNLSAAVQNFWDDRPKPIEQGIGNAGKFERYFQLFRDRILPLIHRRSRVEELLAGGSLEQRQLFYNKRWNTMGWRLLFRLFFSRWFMGNFGRDPSFFKYVESNVAEQIAQRTAYALTQLNPSDNPYLQWILTGHYTTALPYSLRPENFEKIRDNLDRLEWHCSSVEAFLDSVEDNYIDRYNLSDMFEYMSLETYRQLLEKLIQKGRSGGRLAYWNMLVPRSCPEEWCDRIKSLTDLATNLHGQDKAFFYSSFHVEALI</sequence>
<dbReference type="Pfam" id="PF11899">
    <property type="entry name" value="DUF3419"/>
    <property type="match status" value="1"/>
</dbReference>
<reference evidence="1 2" key="1">
    <citation type="submission" date="2023-01" db="EMBL/GenBank/DDBJ databases">
        <title>Novel diversity within Roseofilum (Cyanobacteria; Desertifilaceae) from marine benthic mats with descriptions of four novel species.</title>
        <authorList>
            <person name="Wang Y."/>
            <person name="Berthold D.E."/>
            <person name="Hu J."/>
            <person name="Lefler F.W."/>
            <person name="Laughinghouse H.D. IV."/>
        </authorList>
    </citation>
    <scope>NUCLEOTIDE SEQUENCE [LARGE SCALE GENOMIC DNA]</scope>
    <source>
        <strain evidence="1 2">BLCC-M143</strain>
    </source>
</reference>